<dbReference type="Gene3D" id="3.30.470.20">
    <property type="entry name" value="ATP-grasp fold, B domain"/>
    <property type="match status" value="1"/>
</dbReference>
<dbReference type="EMBL" id="QFQD01000006">
    <property type="protein sequence ID" value="PZQ84960.1"/>
    <property type="molecule type" value="Genomic_DNA"/>
</dbReference>
<organism evidence="3 4">
    <name type="scientific">Ancylobacter novellus</name>
    <name type="common">Thiobacillus novellus</name>
    <dbReference type="NCBI Taxonomy" id="921"/>
    <lineage>
        <taxon>Bacteria</taxon>
        <taxon>Pseudomonadati</taxon>
        <taxon>Pseudomonadota</taxon>
        <taxon>Alphaproteobacteria</taxon>
        <taxon>Hyphomicrobiales</taxon>
        <taxon>Xanthobacteraceae</taxon>
        <taxon>Ancylobacter</taxon>
    </lineage>
</organism>
<dbReference type="Proteomes" id="UP000248887">
    <property type="component" value="Unassembled WGS sequence"/>
</dbReference>
<evidence type="ECO:0000259" key="2">
    <source>
        <dbReference type="PROSITE" id="PS50975"/>
    </source>
</evidence>
<dbReference type="AlphaFoldDB" id="A0A2W5TFH0"/>
<dbReference type="PROSITE" id="PS50975">
    <property type="entry name" value="ATP_GRASP"/>
    <property type="match status" value="1"/>
</dbReference>
<evidence type="ECO:0000256" key="1">
    <source>
        <dbReference type="PROSITE-ProRule" id="PRU00409"/>
    </source>
</evidence>
<sequence length="387" mass="41347">MPLHSPGPSPLRDVADVVLVGIAARNLARAARRAGLRALVLDLFSDEDTRELAVEAIPLRRLAGLRLDPDDLHEQLTVHAGPGVPLVLGSGFEEMPETLDRLQKGFRLLGNGARTVAALKEPVMLDRTLTDLGIPHPRLFADAAPEGVATLEKRIGGSGGEHVRPARRVRGEGWYLQEQVEGRTVSALFLGNGREARLLAFSEQWCAPTPEAPYRYGGAAGPIRLAPAMEAEVAAALTSLVAATGLIGLASADMIVGAAGWSLIEINPRPGATLDVFDHPPLPPLLRLHIEACEGRLPDLAILDPAAVEAVCAAAIFYAPQPFEVALDPLPDWTADRPAQGTRIEEGEPVCTVLATGHDITHAREALARRTDHLWRALSTAHRKAAE</sequence>
<dbReference type="InterPro" id="IPR003806">
    <property type="entry name" value="ATP-grasp_PylC-type"/>
</dbReference>
<keyword evidence="1" id="KW-0547">Nucleotide-binding</keyword>
<dbReference type="GO" id="GO:0046872">
    <property type="term" value="F:metal ion binding"/>
    <property type="evidence" value="ECO:0007669"/>
    <property type="project" value="InterPro"/>
</dbReference>
<comment type="caution">
    <text evidence="3">The sequence shown here is derived from an EMBL/GenBank/DDBJ whole genome shotgun (WGS) entry which is preliminary data.</text>
</comment>
<feature type="domain" description="ATP-grasp" evidence="2">
    <location>
        <begin position="76"/>
        <end position="294"/>
    </location>
</feature>
<keyword evidence="1" id="KW-0067">ATP-binding</keyword>
<dbReference type="PIRSF" id="PIRSF016817">
    <property type="entry name" value="UCP016817_carboligase"/>
    <property type="match status" value="1"/>
</dbReference>
<dbReference type="SUPFAM" id="SSF56059">
    <property type="entry name" value="Glutathione synthetase ATP-binding domain-like"/>
    <property type="match status" value="1"/>
</dbReference>
<accession>A0A2W5TFH0</accession>
<dbReference type="InterPro" id="IPR016677">
    <property type="entry name" value="UCP016817_carboligase"/>
</dbReference>
<dbReference type="Pfam" id="PF02655">
    <property type="entry name" value="ATP-grasp_3"/>
    <property type="match status" value="1"/>
</dbReference>
<dbReference type="GO" id="GO:0005524">
    <property type="term" value="F:ATP binding"/>
    <property type="evidence" value="ECO:0007669"/>
    <property type="project" value="UniProtKB-UniRule"/>
</dbReference>
<proteinExistence type="predicted"/>
<evidence type="ECO:0000313" key="3">
    <source>
        <dbReference type="EMBL" id="PZQ84960.1"/>
    </source>
</evidence>
<reference evidence="3 4" key="1">
    <citation type="submission" date="2017-08" db="EMBL/GenBank/DDBJ databases">
        <title>Infants hospitalized years apart are colonized by the same room-sourced microbial strains.</title>
        <authorList>
            <person name="Brooks B."/>
            <person name="Olm M.R."/>
            <person name="Firek B.A."/>
            <person name="Baker R."/>
            <person name="Thomas B.C."/>
            <person name="Morowitz M.J."/>
            <person name="Banfield J.F."/>
        </authorList>
    </citation>
    <scope>NUCLEOTIDE SEQUENCE [LARGE SCALE GENOMIC DNA]</scope>
    <source>
        <strain evidence="3">S2_005_001_R2_27</strain>
    </source>
</reference>
<name>A0A2W5TFH0_ANCNO</name>
<evidence type="ECO:0000313" key="4">
    <source>
        <dbReference type="Proteomes" id="UP000248887"/>
    </source>
</evidence>
<gene>
    <name evidence="3" type="ORF">DI549_03540</name>
</gene>
<dbReference type="InterPro" id="IPR011761">
    <property type="entry name" value="ATP-grasp"/>
</dbReference>
<protein>
    <recommendedName>
        <fullName evidence="2">ATP-grasp domain-containing protein</fullName>
    </recommendedName>
</protein>